<dbReference type="Proteomes" id="UP001065549">
    <property type="component" value="Unassembled WGS sequence"/>
</dbReference>
<gene>
    <name evidence="4" type="ORF">OBO34_19055</name>
</gene>
<dbReference type="InterPro" id="IPR000653">
    <property type="entry name" value="DegT/StrS_aminotransferase"/>
</dbReference>
<dbReference type="PANTHER" id="PTHR30244">
    <property type="entry name" value="TRANSAMINASE"/>
    <property type="match status" value="1"/>
</dbReference>
<protein>
    <submittedName>
        <fullName evidence="4">DegT/DnrJ/EryC1/StrS family aminotransferase</fullName>
    </submittedName>
</protein>
<feature type="modified residue" description="N6-(pyridoxal phosphate)lysine" evidence="2">
    <location>
        <position position="191"/>
    </location>
</feature>
<sequence length="375" mass="41643">MQFRDLKQQYQLLKEDIDKAMIQVATDCNFINGQQVKDLENELAEYVGIKHCITCANGTDALTMAMMAWGIGEGDAVFVPDFTFFSSGEIVSHAGAVPIFVDVDLDTFNISPKALEKAIDKVVSDNTLTPKVIIAVDLFGLPADFKEIRDIAEKYNMLVLEDGAQGFGGSIEGKMACSFGDISTTSFFPAKPLGCYGDGGAVFTDDDELATLLQSIRVHGKGEMKYDNIRIGLNSRLDTIQAAILSVKLRAFYEYELQNINTIAQKYTKLLGDIVKTPMIPEGFYSSWAQYTIQLSDQATRDNLQNKLKKNGIPSMVYYPKAMHRQEAFSQCAYNDKDLINTLKLTETVLSLPMHPYLTDQEIETVAAIIRNVLV</sequence>
<dbReference type="PANTHER" id="PTHR30244:SF42">
    <property type="entry name" value="UDP-2-ACETAMIDO-2-DEOXY-3-OXO-D-GLUCURONATE AMINOTRANSFERASE"/>
    <property type="match status" value="1"/>
</dbReference>
<organism evidence="4 5">
    <name type="scientific">Hominibacterium faecale</name>
    <dbReference type="NCBI Taxonomy" id="2839743"/>
    <lineage>
        <taxon>Bacteria</taxon>
        <taxon>Bacillati</taxon>
        <taxon>Bacillota</taxon>
        <taxon>Clostridia</taxon>
        <taxon>Peptostreptococcales</taxon>
        <taxon>Anaerovoracaceae</taxon>
        <taxon>Hominibacterium</taxon>
    </lineage>
</organism>
<name>A0A9J6QY30_9FIRM</name>
<feature type="active site" description="Proton acceptor" evidence="1">
    <location>
        <position position="191"/>
    </location>
</feature>
<dbReference type="GO" id="GO:0000271">
    <property type="term" value="P:polysaccharide biosynthetic process"/>
    <property type="evidence" value="ECO:0007669"/>
    <property type="project" value="TreeGrafter"/>
</dbReference>
<keyword evidence="2 3" id="KW-0663">Pyridoxal phosphate</keyword>
<accession>A0A9J6QY30</accession>
<reference evidence="4" key="1">
    <citation type="submission" date="2022-09" db="EMBL/GenBank/DDBJ databases">
        <title>Culturomic study of gut microbiota in children with autism spectrum disorder.</title>
        <authorList>
            <person name="Efimov B.A."/>
            <person name="Chaplin A.V."/>
            <person name="Sokolova S.R."/>
            <person name="Pikina A.P."/>
            <person name="Korzhanova M."/>
            <person name="Belova V."/>
            <person name="Korostin D."/>
        </authorList>
    </citation>
    <scope>NUCLEOTIDE SEQUENCE</scope>
    <source>
        <strain evidence="4">ASD5510</strain>
    </source>
</reference>
<keyword evidence="5" id="KW-1185">Reference proteome</keyword>
<dbReference type="PIRSF" id="PIRSF000390">
    <property type="entry name" value="PLP_StrS"/>
    <property type="match status" value="1"/>
</dbReference>
<dbReference type="Gene3D" id="3.90.1150.10">
    <property type="entry name" value="Aspartate Aminotransferase, domain 1"/>
    <property type="match status" value="1"/>
</dbReference>
<evidence type="ECO:0000313" key="4">
    <source>
        <dbReference type="EMBL" id="MCU7380414.1"/>
    </source>
</evidence>
<dbReference type="InterPro" id="IPR015421">
    <property type="entry name" value="PyrdxlP-dep_Trfase_major"/>
</dbReference>
<dbReference type="Pfam" id="PF01041">
    <property type="entry name" value="DegT_DnrJ_EryC1"/>
    <property type="match status" value="1"/>
</dbReference>
<keyword evidence="4" id="KW-0808">Transferase</keyword>
<dbReference type="RefSeq" id="WP_253021111.1">
    <property type="nucleotide sequence ID" value="NZ_JAOSHN010000009.1"/>
</dbReference>
<evidence type="ECO:0000256" key="3">
    <source>
        <dbReference type="RuleBase" id="RU004508"/>
    </source>
</evidence>
<evidence type="ECO:0000256" key="1">
    <source>
        <dbReference type="PIRSR" id="PIRSR000390-1"/>
    </source>
</evidence>
<proteinExistence type="inferred from homology"/>
<comment type="similarity">
    <text evidence="3">Belongs to the DegT/DnrJ/EryC1 family.</text>
</comment>
<keyword evidence="4" id="KW-0032">Aminotransferase</keyword>
<dbReference type="InterPro" id="IPR015422">
    <property type="entry name" value="PyrdxlP-dep_Trfase_small"/>
</dbReference>
<dbReference type="SUPFAM" id="SSF53383">
    <property type="entry name" value="PLP-dependent transferases"/>
    <property type="match status" value="1"/>
</dbReference>
<dbReference type="GO" id="GO:0030170">
    <property type="term" value="F:pyridoxal phosphate binding"/>
    <property type="evidence" value="ECO:0007669"/>
    <property type="project" value="TreeGrafter"/>
</dbReference>
<dbReference type="InterPro" id="IPR015424">
    <property type="entry name" value="PyrdxlP-dep_Trfase"/>
</dbReference>
<dbReference type="AlphaFoldDB" id="A0A9J6QY30"/>
<dbReference type="EMBL" id="JAOSHN010000009">
    <property type="protein sequence ID" value="MCU7380414.1"/>
    <property type="molecule type" value="Genomic_DNA"/>
</dbReference>
<evidence type="ECO:0000313" key="5">
    <source>
        <dbReference type="Proteomes" id="UP001065549"/>
    </source>
</evidence>
<dbReference type="Gene3D" id="3.40.640.10">
    <property type="entry name" value="Type I PLP-dependent aspartate aminotransferase-like (Major domain)"/>
    <property type="match status" value="1"/>
</dbReference>
<evidence type="ECO:0000256" key="2">
    <source>
        <dbReference type="PIRSR" id="PIRSR000390-2"/>
    </source>
</evidence>
<dbReference type="GO" id="GO:0008483">
    <property type="term" value="F:transaminase activity"/>
    <property type="evidence" value="ECO:0007669"/>
    <property type="project" value="UniProtKB-KW"/>
</dbReference>
<dbReference type="CDD" id="cd00616">
    <property type="entry name" value="AHBA_syn"/>
    <property type="match status" value="1"/>
</dbReference>
<comment type="caution">
    <text evidence="4">The sequence shown here is derived from an EMBL/GenBank/DDBJ whole genome shotgun (WGS) entry which is preliminary data.</text>
</comment>